<dbReference type="Pfam" id="PF03780">
    <property type="entry name" value="Asp23"/>
    <property type="match status" value="1"/>
</dbReference>
<name>A0AAW9K7S1_CARML</name>
<dbReference type="AlphaFoldDB" id="A0AAW9K7S1"/>
<evidence type="ECO:0000313" key="2">
    <source>
        <dbReference type="EMBL" id="MDZ5758338.1"/>
    </source>
</evidence>
<reference evidence="2" key="1">
    <citation type="submission" date="2023-08" db="EMBL/GenBank/DDBJ databases">
        <title>Genomic characterization of piscicolin 126 produced by Carnobacterium maltaromaticum CM22 strain isolated from salmon (Salmo salar).</title>
        <authorList>
            <person name="Gonzalez-Gragera E."/>
            <person name="Garcia-Lopez J.D."/>
            <person name="Teso-Perez C."/>
            <person name="Gimenez-Hernandez I."/>
            <person name="Peralta-Sanchez J.M."/>
            <person name="Valdivia E."/>
            <person name="Montalban-Lopez M."/>
            <person name="Martin-Platero A.M."/>
            <person name="Banos A."/>
            <person name="Martinez-Bueno M."/>
        </authorList>
    </citation>
    <scope>NUCLEOTIDE SEQUENCE</scope>
    <source>
        <strain evidence="2">CM22</strain>
    </source>
</reference>
<gene>
    <name evidence="2" type="ORF">RAK27_06650</name>
</gene>
<comment type="caution">
    <text evidence="2">The sequence shown here is derived from an EMBL/GenBank/DDBJ whole genome shotgun (WGS) entry which is preliminary data.</text>
</comment>
<proteinExistence type="inferred from homology"/>
<organism evidence="2 3">
    <name type="scientific">Carnobacterium maltaromaticum</name>
    <name type="common">Carnobacterium piscicola</name>
    <dbReference type="NCBI Taxonomy" id="2751"/>
    <lineage>
        <taxon>Bacteria</taxon>
        <taxon>Bacillati</taxon>
        <taxon>Bacillota</taxon>
        <taxon>Bacilli</taxon>
        <taxon>Lactobacillales</taxon>
        <taxon>Carnobacteriaceae</taxon>
        <taxon>Carnobacterium</taxon>
    </lineage>
</organism>
<dbReference type="Proteomes" id="UP001290462">
    <property type="component" value="Unassembled WGS sequence"/>
</dbReference>
<comment type="similarity">
    <text evidence="1">Belongs to the asp23 family.</text>
</comment>
<dbReference type="GeneID" id="83605619"/>
<sequence>MAEETKLTLQDNKASLGEIEIAPEVIEVISGIAASKIEGVYAMHGNLTSGVVELFGRTSHKKGVHLTVDESGLKIDVYCLINYGVSVPKVASEMQEKIRQQLLFMTDIELAEVNIHVVGIVPEKTVPQELLDLDLDEDGEDA</sequence>
<dbReference type="RefSeq" id="WP_010054188.1">
    <property type="nucleotide sequence ID" value="NZ_BJOJ01000017.1"/>
</dbReference>
<protein>
    <submittedName>
        <fullName evidence="2">Asp23/Gls24 family envelope stress response protein</fullName>
    </submittedName>
</protein>
<accession>A0AAW9K7S1</accession>
<evidence type="ECO:0000313" key="3">
    <source>
        <dbReference type="Proteomes" id="UP001290462"/>
    </source>
</evidence>
<evidence type="ECO:0000256" key="1">
    <source>
        <dbReference type="ARBA" id="ARBA00005721"/>
    </source>
</evidence>
<dbReference type="PANTHER" id="PTHR34297:SF1">
    <property type="entry name" value="ASP23_GLS24 FAMILY ENVELOPE STRESS RESPONSE PROTEIN"/>
    <property type="match status" value="1"/>
</dbReference>
<dbReference type="InterPro" id="IPR005531">
    <property type="entry name" value="Asp23"/>
</dbReference>
<dbReference type="PANTHER" id="PTHR34297">
    <property type="entry name" value="HYPOTHETICAL CYTOSOLIC PROTEIN-RELATED"/>
    <property type="match status" value="1"/>
</dbReference>
<dbReference type="EMBL" id="JAVBVO010000003">
    <property type="protein sequence ID" value="MDZ5758338.1"/>
    <property type="molecule type" value="Genomic_DNA"/>
</dbReference>